<gene>
    <name evidence="6" type="ORF">F503_02296</name>
</gene>
<dbReference type="PANTHER" id="PTHR24166:SF48">
    <property type="entry name" value="PROTEIN VAPYRIN"/>
    <property type="match status" value="1"/>
</dbReference>
<dbReference type="SUPFAM" id="SSF48403">
    <property type="entry name" value="Ankyrin repeat"/>
    <property type="match status" value="1"/>
</dbReference>
<dbReference type="Pfam" id="PF01544">
    <property type="entry name" value="CorA"/>
    <property type="match status" value="1"/>
</dbReference>
<feature type="region of interest" description="Disordered" evidence="4">
    <location>
        <begin position="519"/>
        <end position="630"/>
    </location>
</feature>
<dbReference type="STRING" id="1262450.S3BYC7"/>
<feature type="region of interest" description="Disordered" evidence="4">
    <location>
        <begin position="1"/>
        <end position="41"/>
    </location>
</feature>
<feature type="region of interest" description="Disordered" evidence="4">
    <location>
        <begin position="1274"/>
        <end position="1295"/>
    </location>
</feature>
<feature type="compositionally biased region" description="Basic and acidic residues" evidence="4">
    <location>
        <begin position="589"/>
        <end position="609"/>
    </location>
</feature>
<evidence type="ECO:0000256" key="1">
    <source>
        <dbReference type="ARBA" id="ARBA00022737"/>
    </source>
</evidence>
<keyword evidence="2 3" id="KW-0040">ANK repeat</keyword>
<dbReference type="OrthoDB" id="341259at2759"/>
<dbReference type="InterPro" id="IPR050889">
    <property type="entry name" value="Dendritic_Spine_Reg/Scaffold"/>
</dbReference>
<feature type="compositionally biased region" description="Polar residues" evidence="4">
    <location>
        <begin position="1186"/>
        <end position="1227"/>
    </location>
</feature>
<feature type="compositionally biased region" description="Low complexity" evidence="4">
    <location>
        <begin position="873"/>
        <end position="882"/>
    </location>
</feature>
<keyword evidence="5" id="KW-1133">Transmembrane helix</keyword>
<dbReference type="GO" id="GO:0016020">
    <property type="term" value="C:membrane"/>
    <property type="evidence" value="ECO:0007669"/>
    <property type="project" value="InterPro"/>
</dbReference>
<evidence type="ECO:0000313" key="6">
    <source>
        <dbReference type="EMBL" id="EPE05557.1"/>
    </source>
</evidence>
<dbReference type="InterPro" id="IPR002523">
    <property type="entry name" value="MgTranspt_CorA/ZnTranspt_ZntB"/>
</dbReference>
<evidence type="ECO:0000256" key="5">
    <source>
        <dbReference type="SAM" id="Phobius"/>
    </source>
</evidence>
<dbReference type="Proteomes" id="UP000016923">
    <property type="component" value="Unassembled WGS sequence"/>
</dbReference>
<dbReference type="OMA" id="NMAWVEA"/>
<feature type="region of interest" description="Disordered" evidence="4">
    <location>
        <begin position="870"/>
        <end position="898"/>
    </location>
</feature>
<dbReference type="EMBL" id="KE148156">
    <property type="protein sequence ID" value="EPE05557.1"/>
    <property type="molecule type" value="Genomic_DNA"/>
</dbReference>
<feature type="repeat" description="ANK" evidence="3">
    <location>
        <begin position="286"/>
        <end position="318"/>
    </location>
</feature>
<sequence>MADVATAPLPPPPRSHGDTLQPPSSPPRSMASIASSSPDARHVQLISASGQANETRVREILAEDPLWSSHHDRDALRQSLQKVAARGNVPVTRLLLEKGADVEPRREFEFPALFKAAEAGHVGVVTQLLEHGANPNVRVRLRFHQTPLFAACFRGHNKVVELLLEHKADVNIRDKEGRTPLLFMVAERDGAKWTMETLVLLLGRGGADREARDNTGRTPLLWAATNGNQNLVEALLNGTLGSKIANVSATNNRGRTALHLAAEDNLHAMVRLLLENKADPNAISDGGWTALHNAAQNGHHDVVDLLLKHNVNVNAELSNGMTPLHWAAFNGHETVVGQLLKHGQTRIDLKDSFDRTPMLCAAAGFHTEIVRMLSPERTAYRLSEAARLACEECKATVVDFGNFRDNKKHLVSRPSVYDVLYGWEMDPAHPKGSGRPKVSTQVKNIKFQPDFRWIHLPANNIAWAEALLSKWFIEGNHTDVEHFKSLERCFYQEHRGPLAHANYMRTYCDRFPAFHDQGSFSSSHEKDDRRFPTVVEEPSDLSSASAPAPNTPQGAGNVGVGPGTDFGPSSPRRPGVSDNGEGGSLHGSLRGDKEPGSKKKSKSEQLAERHPRRKARAHGPPGNPPGTKALKMAARNNTSSVAWDSSKLPELNGKIVLFMPYLHYETDERRQRMSQVIDFVRNGTGNPDGLGPMRDVMLAKGYLCSTPPLHPRRTLDQFFYRGIDTSNRDTDQVVYRYCKRHNLEKKVFMVDQLWLWILGKDLVITCFPQRWDQPSHDPFNVIDGIIEETNAKTRTPLQSVYDLATLITSRCSGMFDRHRLSDQDYHFLDMFESSIGLVTNTESELFNRFNKASEKSAQWLSQYTSSPRRRHISSLMSSPPSSFTLDSSKADEDEDGTQSNAVEFSDALLDIGTETALLAEIKDIRDELNILNVLLSAQKSTLLTFENKISDELGSVGSAVGPYASTKPIAAEIRKRSGDQLRLLETHCYDIERMDKQAESIYVSLTNLLDLKQKHSNALEARYARINAAFAARQGQTVLTFTIVTILFLPMSFIASFFSIQFKDLEDRLYVGYVSKYTFGIGLGISIPLIIMAFTARDIFDAAHGVYAAVQKSGYLLSLVSGKNKASQASKRGRPDTSGGGGGTAAAAVSDMVDHGRDHIDSRGGIGSSHSPPNNARYSHSHSRYDSVNNDGLDQLRRLSSNAPRQPPQYSSLPQHQLQSPPNWVLTAGNSTMRVRNNSVAPNTSSHGEAKGDVGAAGGFTYIRERNHSISSSVGARGRIGYGRPSNDLEKGVYP</sequence>
<feature type="repeat" description="ANK" evidence="3">
    <location>
        <begin position="215"/>
        <end position="237"/>
    </location>
</feature>
<dbReference type="Gene3D" id="1.25.40.20">
    <property type="entry name" value="Ankyrin repeat-containing domain"/>
    <property type="match status" value="4"/>
</dbReference>
<evidence type="ECO:0000256" key="3">
    <source>
        <dbReference type="PROSITE-ProRule" id="PRU00023"/>
    </source>
</evidence>
<dbReference type="Pfam" id="PF00023">
    <property type="entry name" value="Ank"/>
    <property type="match status" value="1"/>
</dbReference>
<keyword evidence="5" id="KW-0472">Membrane</keyword>
<dbReference type="PANTHER" id="PTHR24166">
    <property type="entry name" value="ROLLING PEBBLES, ISOFORM B"/>
    <property type="match status" value="1"/>
</dbReference>
<dbReference type="InterPro" id="IPR036770">
    <property type="entry name" value="Ankyrin_rpt-contain_sf"/>
</dbReference>
<dbReference type="PROSITE" id="PS50088">
    <property type="entry name" value="ANK_REPEAT"/>
    <property type="match status" value="5"/>
</dbReference>
<feature type="region of interest" description="Disordered" evidence="4">
    <location>
        <begin position="1127"/>
        <end position="1227"/>
    </location>
</feature>
<name>S3BYC7_OPHP1</name>
<feature type="compositionally biased region" description="Polar residues" evidence="4">
    <location>
        <begin position="1168"/>
        <end position="1178"/>
    </location>
</feature>
<protein>
    <submittedName>
        <fullName evidence="6">Ankyrin repeat protein</fullName>
    </submittedName>
</protein>
<dbReference type="HOGENOM" id="CLU_003599_0_0_1"/>
<feature type="transmembrane region" description="Helical" evidence="5">
    <location>
        <begin position="1038"/>
        <end position="1058"/>
    </location>
</feature>
<dbReference type="SMART" id="SM00248">
    <property type="entry name" value="ANK"/>
    <property type="match status" value="9"/>
</dbReference>
<feature type="repeat" description="ANK" evidence="3">
    <location>
        <begin position="253"/>
        <end position="285"/>
    </location>
</feature>
<evidence type="ECO:0000256" key="4">
    <source>
        <dbReference type="SAM" id="MobiDB-lite"/>
    </source>
</evidence>
<dbReference type="GO" id="GO:0046873">
    <property type="term" value="F:metal ion transmembrane transporter activity"/>
    <property type="evidence" value="ECO:0007669"/>
    <property type="project" value="InterPro"/>
</dbReference>
<feature type="repeat" description="ANK" evidence="3">
    <location>
        <begin position="319"/>
        <end position="343"/>
    </location>
</feature>
<dbReference type="Pfam" id="PF12796">
    <property type="entry name" value="Ank_2"/>
    <property type="match status" value="3"/>
</dbReference>
<keyword evidence="5" id="KW-0812">Transmembrane</keyword>
<evidence type="ECO:0000313" key="7">
    <source>
        <dbReference type="Proteomes" id="UP000016923"/>
    </source>
</evidence>
<feature type="compositionally biased region" description="Basic and acidic residues" evidence="4">
    <location>
        <begin position="1152"/>
        <end position="1162"/>
    </location>
</feature>
<accession>S3BYC7</accession>
<organism evidence="6 7">
    <name type="scientific">Ophiostoma piceae (strain UAMH 11346)</name>
    <name type="common">Sap stain fungus</name>
    <dbReference type="NCBI Taxonomy" id="1262450"/>
    <lineage>
        <taxon>Eukaryota</taxon>
        <taxon>Fungi</taxon>
        <taxon>Dikarya</taxon>
        <taxon>Ascomycota</taxon>
        <taxon>Pezizomycotina</taxon>
        <taxon>Sordariomycetes</taxon>
        <taxon>Sordariomycetidae</taxon>
        <taxon>Ophiostomatales</taxon>
        <taxon>Ophiostomataceae</taxon>
        <taxon>Ophiostoma</taxon>
    </lineage>
</organism>
<dbReference type="PROSITE" id="PS50297">
    <property type="entry name" value="ANK_REP_REGION"/>
    <property type="match status" value="5"/>
</dbReference>
<reference evidence="6 7" key="1">
    <citation type="journal article" date="2013" name="BMC Genomics">
        <title>The genome and transcriptome of the pine saprophyte Ophiostoma piceae, and a comparison with the bark beetle-associated pine pathogen Grosmannia clavigera.</title>
        <authorList>
            <person name="Haridas S."/>
            <person name="Wang Y."/>
            <person name="Lim L."/>
            <person name="Massoumi Alamouti S."/>
            <person name="Jackman S."/>
            <person name="Docking R."/>
            <person name="Robertson G."/>
            <person name="Birol I."/>
            <person name="Bohlmann J."/>
            <person name="Breuil C."/>
        </authorList>
    </citation>
    <scope>NUCLEOTIDE SEQUENCE [LARGE SCALE GENOMIC DNA]</scope>
    <source>
        <strain evidence="6 7">UAMH 11346</strain>
    </source>
</reference>
<keyword evidence="7" id="KW-1185">Reference proteome</keyword>
<dbReference type="InterPro" id="IPR002110">
    <property type="entry name" value="Ankyrin_rpt"/>
</dbReference>
<dbReference type="Gene3D" id="1.20.58.340">
    <property type="entry name" value="Magnesium transport protein CorA, transmembrane region"/>
    <property type="match status" value="1"/>
</dbReference>
<keyword evidence="1" id="KW-0677">Repeat</keyword>
<proteinExistence type="predicted"/>
<dbReference type="eggNOG" id="KOG0504">
    <property type="taxonomic scope" value="Eukaryota"/>
</dbReference>
<feature type="repeat" description="ANK" evidence="3">
    <location>
        <begin position="143"/>
        <end position="175"/>
    </location>
</feature>
<dbReference type="VEuPathDB" id="FungiDB:F503_02296"/>
<evidence type="ECO:0000256" key="2">
    <source>
        <dbReference type="ARBA" id="ARBA00023043"/>
    </source>
</evidence>
<feature type="transmembrane region" description="Helical" evidence="5">
    <location>
        <begin position="1070"/>
        <end position="1094"/>
    </location>
</feature>